<dbReference type="EMBL" id="JADYXP020000013">
    <property type="protein sequence ID" value="KAL0111184.1"/>
    <property type="molecule type" value="Genomic_DNA"/>
</dbReference>
<keyword evidence="1" id="KW-1133">Transmembrane helix</keyword>
<dbReference type="Proteomes" id="UP001430953">
    <property type="component" value="Unassembled WGS sequence"/>
</dbReference>
<keyword evidence="1" id="KW-0472">Membrane</keyword>
<keyword evidence="2" id="KW-0732">Signal</keyword>
<name>A0AAW2F8B7_9HYME</name>
<evidence type="ECO:0000256" key="2">
    <source>
        <dbReference type="SAM" id="SignalP"/>
    </source>
</evidence>
<organism evidence="3 4">
    <name type="scientific">Cardiocondyla obscurior</name>
    <dbReference type="NCBI Taxonomy" id="286306"/>
    <lineage>
        <taxon>Eukaryota</taxon>
        <taxon>Metazoa</taxon>
        <taxon>Ecdysozoa</taxon>
        <taxon>Arthropoda</taxon>
        <taxon>Hexapoda</taxon>
        <taxon>Insecta</taxon>
        <taxon>Pterygota</taxon>
        <taxon>Neoptera</taxon>
        <taxon>Endopterygota</taxon>
        <taxon>Hymenoptera</taxon>
        <taxon>Apocrita</taxon>
        <taxon>Aculeata</taxon>
        <taxon>Formicoidea</taxon>
        <taxon>Formicidae</taxon>
        <taxon>Myrmicinae</taxon>
        <taxon>Cardiocondyla</taxon>
    </lineage>
</organism>
<sequence length="140" mass="16240">MDLRRRFALFFFFLLDLIPHAQSIIVCQTPFFPKPNENFRGYSPFGDFVQSPRICFATALSICVDTRFSAVMLRYLRMIIVIQFLLARMIRMLRASIVSNYIVSNVNKHRAENNKLNVSLIRCAIKKNSNKGDSKKLEDS</sequence>
<evidence type="ECO:0000313" key="3">
    <source>
        <dbReference type="EMBL" id="KAL0111184.1"/>
    </source>
</evidence>
<proteinExistence type="predicted"/>
<evidence type="ECO:0000256" key="1">
    <source>
        <dbReference type="SAM" id="Phobius"/>
    </source>
</evidence>
<feature type="transmembrane region" description="Helical" evidence="1">
    <location>
        <begin position="68"/>
        <end position="87"/>
    </location>
</feature>
<evidence type="ECO:0000313" key="4">
    <source>
        <dbReference type="Proteomes" id="UP001430953"/>
    </source>
</evidence>
<reference evidence="3 4" key="1">
    <citation type="submission" date="2023-03" db="EMBL/GenBank/DDBJ databases">
        <title>High recombination rates correlate with genetic variation in Cardiocondyla obscurior ants.</title>
        <authorList>
            <person name="Errbii M."/>
        </authorList>
    </citation>
    <scope>NUCLEOTIDE SEQUENCE [LARGE SCALE GENOMIC DNA]</scope>
    <source>
        <strain evidence="3">Alpha-2009</strain>
        <tissue evidence="3">Whole body</tissue>
    </source>
</reference>
<feature type="chain" id="PRO_5043463980" evidence="2">
    <location>
        <begin position="24"/>
        <end position="140"/>
    </location>
</feature>
<gene>
    <name evidence="3" type="ORF">PUN28_012826</name>
</gene>
<protein>
    <submittedName>
        <fullName evidence="3">Uncharacterized protein</fullName>
    </submittedName>
</protein>
<dbReference type="AlphaFoldDB" id="A0AAW2F8B7"/>
<accession>A0AAW2F8B7</accession>
<feature type="signal peptide" evidence="2">
    <location>
        <begin position="1"/>
        <end position="23"/>
    </location>
</feature>
<keyword evidence="1" id="KW-0812">Transmembrane</keyword>
<comment type="caution">
    <text evidence="3">The sequence shown here is derived from an EMBL/GenBank/DDBJ whole genome shotgun (WGS) entry which is preliminary data.</text>
</comment>
<keyword evidence="4" id="KW-1185">Reference proteome</keyword>